<proteinExistence type="predicted"/>
<evidence type="ECO:0000259" key="3">
    <source>
        <dbReference type="Pfam" id="PF14581"/>
    </source>
</evidence>
<gene>
    <name evidence="4" type="ORF">GCM10023172_13800</name>
</gene>
<evidence type="ECO:0000313" key="5">
    <source>
        <dbReference type="Proteomes" id="UP001501243"/>
    </source>
</evidence>
<keyword evidence="5" id="KW-1185">Reference proteome</keyword>
<comment type="caution">
    <text evidence="4">The sequence shown here is derived from an EMBL/GenBank/DDBJ whole genome shotgun (WGS) entry which is preliminary data.</text>
</comment>
<dbReference type="InterPro" id="IPR027945">
    <property type="entry name" value="SseB_C"/>
</dbReference>
<dbReference type="EMBL" id="BAABGQ010000005">
    <property type="protein sequence ID" value="GAA4497941.1"/>
    <property type="molecule type" value="Genomic_DNA"/>
</dbReference>
<feature type="compositionally biased region" description="Pro residues" evidence="1">
    <location>
        <begin position="51"/>
        <end position="75"/>
    </location>
</feature>
<dbReference type="Pfam" id="PF14581">
    <property type="entry name" value="SseB_C"/>
    <property type="match status" value="1"/>
</dbReference>
<dbReference type="InterPro" id="IPR009839">
    <property type="entry name" value="SseB_N"/>
</dbReference>
<organism evidence="4 5">
    <name type="scientific">Hymenobacter ginsengisoli</name>
    <dbReference type="NCBI Taxonomy" id="1051626"/>
    <lineage>
        <taxon>Bacteria</taxon>
        <taxon>Pseudomonadati</taxon>
        <taxon>Bacteroidota</taxon>
        <taxon>Cytophagia</taxon>
        <taxon>Cytophagales</taxon>
        <taxon>Hymenobacteraceae</taxon>
        <taxon>Hymenobacter</taxon>
    </lineage>
</organism>
<feature type="compositionally biased region" description="Low complexity" evidence="1">
    <location>
        <begin position="24"/>
        <end position="35"/>
    </location>
</feature>
<dbReference type="Pfam" id="PF07179">
    <property type="entry name" value="SseB"/>
    <property type="match status" value="1"/>
</dbReference>
<reference evidence="5" key="1">
    <citation type="journal article" date="2019" name="Int. J. Syst. Evol. Microbiol.">
        <title>The Global Catalogue of Microorganisms (GCM) 10K type strain sequencing project: providing services to taxonomists for standard genome sequencing and annotation.</title>
        <authorList>
            <consortium name="The Broad Institute Genomics Platform"/>
            <consortium name="The Broad Institute Genome Sequencing Center for Infectious Disease"/>
            <person name="Wu L."/>
            <person name="Ma J."/>
        </authorList>
    </citation>
    <scope>NUCLEOTIDE SEQUENCE [LARGE SCALE GENOMIC DNA]</scope>
    <source>
        <strain evidence="5">JCM 17841</strain>
    </source>
</reference>
<feature type="domain" description="SseB protein N-terminal" evidence="2">
    <location>
        <begin position="95"/>
        <end position="200"/>
    </location>
</feature>
<accession>A0ABP8Q743</accession>
<feature type="domain" description="SseB protein C-terminal" evidence="3">
    <location>
        <begin position="214"/>
        <end position="322"/>
    </location>
</feature>
<feature type="region of interest" description="Disordered" evidence="1">
    <location>
        <begin position="1"/>
        <end position="75"/>
    </location>
</feature>
<protein>
    <recommendedName>
        <fullName evidence="6">SseB protein N-terminal domain-containing protein</fullName>
    </recommendedName>
</protein>
<evidence type="ECO:0000259" key="2">
    <source>
        <dbReference type="Pfam" id="PF07179"/>
    </source>
</evidence>
<evidence type="ECO:0000313" key="4">
    <source>
        <dbReference type="EMBL" id="GAA4497941.1"/>
    </source>
</evidence>
<feature type="compositionally biased region" description="Basic and acidic residues" evidence="1">
    <location>
        <begin position="1"/>
        <end position="11"/>
    </location>
</feature>
<evidence type="ECO:0008006" key="6">
    <source>
        <dbReference type="Google" id="ProtNLM"/>
    </source>
</evidence>
<name>A0ABP8Q743_9BACT</name>
<dbReference type="RefSeq" id="WP_208133452.1">
    <property type="nucleotide sequence ID" value="NZ_BAABGQ010000005.1"/>
</dbReference>
<dbReference type="Proteomes" id="UP001501243">
    <property type="component" value="Unassembled WGS sequence"/>
</dbReference>
<evidence type="ECO:0000256" key="1">
    <source>
        <dbReference type="SAM" id="MobiDB-lite"/>
    </source>
</evidence>
<sequence>MGLFDFLKKPESAPATPPTPAPNAPAADDAAAAAPKSGPRYQGSKYVAPAEPTPQIPPMPPMPQGQGPLAPPPAPEFPFEPQNVLEHLLLLAPIDENARPAFYQALLQENILMVLAPDETVGTGQVELTEGQQIQLQVLQDGRLPIFTSEARLSDGGMDASTIAWTPIPGQAFFAMTQGQDCVLNPFSPAGKLLPAAEITALLTGQLTQGGGMPADAQVTLSAPELPEGLAESLAQFGADNADIKAIYVAQMQLVGDDSQPPRLLLGFDTVSHDPEFMQQLGPALEGRTGTFQHVDLMLLDLTSDQGVNPYFQQPEVTPVYTA</sequence>